<comment type="caution">
    <text evidence="2">The sequence shown here is derived from an EMBL/GenBank/DDBJ whole genome shotgun (WGS) entry which is preliminary data.</text>
</comment>
<protein>
    <recommendedName>
        <fullName evidence="4">Integral membrane protein</fullName>
    </recommendedName>
</protein>
<sequence>MIGSPRPGAASQSTLVNTAIALLMSAIALITLALSISDDLGDGAFFALIAAEIVLIATMGALYGSVHAQSIADTAQRQRDEEALDALEPLHGGERR</sequence>
<evidence type="ECO:0000313" key="2">
    <source>
        <dbReference type="EMBL" id="MFC5147011.1"/>
    </source>
</evidence>
<evidence type="ECO:0000313" key="3">
    <source>
        <dbReference type="Proteomes" id="UP001596222"/>
    </source>
</evidence>
<gene>
    <name evidence="2" type="ORF">ACFPP6_20265</name>
</gene>
<keyword evidence="1" id="KW-0812">Transmembrane</keyword>
<dbReference type="Proteomes" id="UP001596222">
    <property type="component" value="Unassembled WGS sequence"/>
</dbReference>
<proteinExistence type="predicted"/>
<reference evidence="3" key="1">
    <citation type="journal article" date="2019" name="Int. J. Syst. Evol. Microbiol.">
        <title>The Global Catalogue of Microorganisms (GCM) 10K type strain sequencing project: providing services to taxonomists for standard genome sequencing and annotation.</title>
        <authorList>
            <consortium name="The Broad Institute Genomics Platform"/>
            <consortium name="The Broad Institute Genome Sequencing Center for Infectious Disease"/>
            <person name="Wu L."/>
            <person name="Ma J."/>
        </authorList>
    </citation>
    <scope>NUCLEOTIDE SEQUENCE [LARGE SCALE GENOMIC DNA]</scope>
    <source>
        <strain evidence="3">CGMCC 4.1641</strain>
    </source>
</reference>
<keyword evidence="1" id="KW-0472">Membrane</keyword>
<keyword evidence="1" id="KW-1133">Transmembrane helix</keyword>
<accession>A0ABV9ZZX2</accession>
<dbReference type="RefSeq" id="WP_382044194.1">
    <property type="nucleotide sequence ID" value="NZ_JBHSKJ010000011.1"/>
</dbReference>
<keyword evidence="3" id="KW-1185">Reference proteome</keyword>
<name>A0ABV9ZZX2_9ACTN</name>
<dbReference type="EMBL" id="JBHSKJ010000011">
    <property type="protein sequence ID" value="MFC5147011.1"/>
    <property type="molecule type" value="Genomic_DNA"/>
</dbReference>
<evidence type="ECO:0008006" key="4">
    <source>
        <dbReference type="Google" id="ProtNLM"/>
    </source>
</evidence>
<organism evidence="2 3">
    <name type="scientific">Streptomyces aureoversilis</name>
    <dbReference type="NCBI Taxonomy" id="67277"/>
    <lineage>
        <taxon>Bacteria</taxon>
        <taxon>Bacillati</taxon>
        <taxon>Actinomycetota</taxon>
        <taxon>Actinomycetes</taxon>
        <taxon>Kitasatosporales</taxon>
        <taxon>Streptomycetaceae</taxon>
        <taxon>Streptomyces</taxon>
    </lineage>
</organism>
<evidence type="ECO:0000256" key="1">
    <source>
        <dbReference type="SAM" id="Phobius"/>
    </source>
</evidence>
<feature type="transmembrane region" description="Helical" evidence="1">
    <location>
        <begin position="15"/>
        <end position="37"/>
    </location>
</feature>
<feature type="transmembrane region" description="Helical" evidence="1">
    <location>
        <begin position="43"/>
        <end position="63"/>
    </location>
</feature>